<accession>A0A6J7WE22</accession>
<dbReference type="InterPro" id="IPR056908">
    <property type="entry name" value="Gp80-like"/>
</dbReference>
<evidence type="ECO:0000313" key="1">
    <source>
        <dbReference type="EMBL" id="CAB5170600.1"/>
    </source>
</evidence>
<organism evidence="1">
    <name type="scientific">uncultured Caudovirales phage</name>
    <dbReference type="NCBI Taxonomy" id="2100421"/>
    <lineage>
        <taxon>Viruses</taxon>
        <taxon>Duplodnaviria</taxon>
        <taxon>Heunggongvirae</taxon>
        <taxon>Uroviricota</taxon>
        <taxon>Caudoviricetes</taxon>
        <taxon>Peduoviridae</taxon>
        <taxon>Maltschvirus</taxon>
        <taxon>Maltschvirus maltsch</taxon>
    </lineage>
</organism>
<reference evidence="1" key="1">
    <citation type="submission" date="2020-05" db="EMBL/GenBank/DDBJ databases">
        <authorList>
            <person name="Chiriac C."/>
            <person name="Salcher M."/>
            <person name="Ghai R."/>
            <person name="Kavagutti S V."/>
        </authorList>
    </citation>
    <scope>NUCLEOTIDE SEQUENCE</scope>
</reference>
<protein>
    <submittedName>
        <fullName evidence="1">Uncharacterized protein</fullName>
    </submittedName>
</protein>
<gene>
    <name evidence="1" type="ORF">UFOVP155_35</name>
</gene>
<dbReference type="Pfam" id="PF23140">
    <property type="entry name" value="Gp80"/>
    <property type="match status" value="1"/>
</dbReference>
<dbReference type="EMBL" id="LR798203">
    <property type="protein sequence ID" value="CAB5170600.1"/>
    <property type="molecule type" value="Genomic_DNA"/>
</dbReference>
<sequence>MSKSDSFENSLLKLIFNATAIANLADNAATSPLTNLYVSLHTSDPGEAGNQTTNETSYTSYARVAVARGTGGWTVTANSVSPVANIDFPAATGGTGTITHFGVGSASSGTGVLYYSGTVSPNISVSSGVTPRLTTASTITED</sequence>
<name>A0A6J7WE22_9CAUD</name>
<proteinExistence type="predicted"/>